<keyword evidence="1" id="KW-0175">Coiled coil</keyword>
<feature type="domain" description="BHLH" evidence="3">
    <location>
        <begin position="214"/>
        <end position="276"/>
    </location>
</feature>
<sequence length="301" mass="33188">MDFSDYTSFPIVANPDFSPTMDSFSYPDETFGKAYHADSYTTSPDYTFDSFFDRPVSSIEQSRNFSQAQPAFNNTPTITEGSKWTNGVSTPYENFNTQQGFSFEPMTSNTFESSTYARTNSPTPSLCGDAPVPAFELQPQGTLATSPSLSPQSLKRESPSFSPPPSPPAKRAAPSVAAPPKKRGRPRLDRALSASTASSVTSSTTPCASKARPTHRLPHNQVERKYREGLNSELERLRRAVPTLPQTEDGTAMAMGQPKPSKAMVLAAAIDYIKRIERERDAALQEVERLRNDNAARVRWN</sequence>
<dbReference type="AlphaFoldDB" id="A0A9P9DDP4"/>
<dbReference type="InterPro" id="IPR036638">
    <property type="entry name" value="HLH_DNA-bd_sf"/>
</dbReference>
<dbReference type="SMART" id="SM00353">
    <property type="entry name" value="HLH"/>
    <property type="match status" value="1"/>
</dbReference>
<dbReference type="Gene3D" id="4.10.280.10">
    <property type="entry name" value="Helix-loop-helix DNA-binding domain"/>
    <property type="match status" value="1"/>
</dbReference>
<feature type="region of interest" description="Disordered" evidence="2">
    <location>
        <begin position="113"/>
        <end position="218"/>
    </location>
</feature>
<dbReference type="SUPFAM" id="SSF47459">
    <property type="entry name" value="HLH, helix-loop-helix DNA-binding domain"/>
    <property type="match status" value="1"/>
</dbReference>
<comment type="caution">
    <text evidence="4">The sequence shown here is derived from an EMBL/GenBank/DDBJ whole genome shotgun (WGS) entry which is preliminary data.</text>
</comment>
<feature type="compositionally biased region" description="Polar residues" evidence="2">
    <location>
        <begin position="113"/>
        <end position="124"/>
    </location>
</feature>
<evidence type="ECO:0000313" key="4">
    <source>
        <dbReference type="EMBL" id="KAH7117112.1"/>
    </source>
</evidence>
<feature type="coiled-coil region" evidence="1">
    <location>
        <begin position="266"/>
        <end position="293"/>
    </location>
</feature>
<dbReference type="Pfam" id="PF00010">
    <property type="entry name" value="HLH"/>
    <property type="match status" value="1"/>
</dbReference>
<name>A0A9P9DDP4_9PLEO</name>
<protein>
    <recommendedName>
        <fullName evidence="3">BHLH domain-containing protein</fullName>
    </recommendedName>
</protein>
<dbReference type="OrthoDB" id="2133190at2759"/>
<evidence type="ECO:0000313" key="5">
    <source>
        <dbReference type="Proteomes" id="UP000700596"/>
    </source>
</evidence>
<evidence type="ECO:0000256" key="2">
    <source>
        <dbReference type="SAM" id="MobiDB-lite"/>
    </source>
</evidence>
<organism evidence="4 5">
    <name type="scientific">Dendryphion nanum</name>
    <dbReference type="NCBI Taxonomy" id="256645"/>
    <lineage>
        <taxon>Eukaryota</taxon>
        <taxon>Fungi</taxon>
        <taxon>Dikarya</taxon>
        <taxon>Ascomycota</taxon>
        <taxon>Pezizomycotina</taxon>
        <taxon>Dothideomycetes</taxon>
        <taxon>Pleosporomycetidae</taxon>
        <taxon>Pleosporales</taxon>
        <taxon>Torulaceae</taxon>
        <taxon>Dendryphion</taxon>
    </lineage>
</organism>
<gene>
    <name evidence="4" type="ORF">B0J11DRAFT_109344</name>
</gene>
<dbReference type="PROSITE" id="PS50888">
    <property type="entry name" value="BHLH"/>
    <property type="match status" value="1"/>
</dbReference>
<dbReference type="Proteomes" id="UP000700596">
    <property type="component" value="Unassembled WGS sequence"/>
</dbReference>
<accession>A0A9P9DDP4</accession>
<feature type="compositionally biased region" description="Low complexity" evidence="2">
    <location>
        <begin position="169"/>
        <end position="179"/>
    </location>
</feature>
<dbReference type="CDD" id="cd11395">
    <property type="entry name" value="bHLHzip_SREBP_like"/>
    <property type="match status" value="1"/>
</dbReference>
<keyword evidence="5" id="KW-1185">Reference proteome</keyword>
<dbReference type="EMBL" id="JAGMWT010000014">
    <property type="protein sequence ID" value="KAH7117112.1"/>
    <property type="molecule type" value="Genomic_DNA"/>
</dbReference>
<dbReference type="InterPro" id="IPR052099">
    <property type="entry name" value="Regulatory_TF_Diverse"/>
</dbReference>
<dbReference type="GO" id="GO:0046983">
    <property type="term" value="F:protein dimerization activity"/>
    <property type="evidence" value="ECO:0007669"/>
    <property type="project" value="InterPro"/>
</dbReference>
<feature type="compositionally biased region" description="Low complexity" evidence="2">
    <location>
        <begin position="191"/>
        <end position="209"/>
    </location>
</feature>
<dbReference type="InterPro" id="IPR011598">
    <property type="entry name" value="bHLH_dom"/>
</dbReference>
<evidence type="ECO:0000256" key="1">
    <source>
        <dbReference type="SAM" id="Coils"/>
    </source>
</evidence>
<dbReference type="PANTHER" id="PTHR47336:SF2">
    <property type="entry name" value="TRANSCRIPTION FACTOR HMS1-RELATED"/>
    <property type="match status" value="1"/>
</dbReference>
<evidence type="ECO:0000259" key="3">
    <source>
        <dbReference type="PROSITE" id="PS50888"/>
    </source>
</evidence>
<reference evidence="4" key="1">
    <citation type="journal article" date="2021" name="Nat. Commun.">
        <title>Genetic determinants of endophytism in the Arabidopsis root mycobiome.</title>
        <authorList>
            <person name="Mesny F."/>
            <person name="Miyauchi S."/>
            <person name="Thiergart T."/>
            <person name="Pickel B."/>
            <person name="Atanasova L."/>
            <person name="Karlsson M."/>
            <person name="Huettel B."/>
            <person name="Barry K.W."/>
            <person name="Haridas S."/>
            <person name="Chen C."/>
            <person name="Bauer D."/>
            <person name="Andreopoulos W."/>
            <person name="Pangilinan J."/>
            <person name="LaButti K."/>
            <person name="Riley R."/>
            <person name="Lipzen A."/>
            <person name="Clum A."/>
            <person name="Drula E."/>
            <person name="Henrissat B."/>
            <person name="Kohler A."/>
            <person name="Grigoriev I.V."/>
            <person name="Martin F.M."/>
            <person name="Hacquard S."/>
        </authorList>
    </citation>
    <scope>NUCLEOTIDE SEQUENCE</scope>
    <source>
        <strain evidence="4">MPI-CAGE-CH-0243</strain>
    </source>
</reference>
<dbReference type="PANTHER" id="PTHR47336">
    <property type="entry name" value="TRANSCRIPTION FACTOR HMS1-RELATED"/>
    <property type="match status" value="1"/>
</dbReference>
<proteinExistence type="predicted"/>
<feature type="compositionally biased region" description="Polar residues" evidence="2">
    <location>
        <begin position="139"/>
        <end position="153"/>
    </location>
</feature>